<evidence type="ECO:0000256" key="1">
    <source>
        <dbReference type="ARBA" id="ARBA00004141"/>
    </source>
</evidence>
<dbReference type="AlphaFoldDB" id="A0A7W8LMQ4"/>
<gene>
    <name evidence="14" type="ORF">HNP76_002108</name>
</gene>
<comment type="caution">
    <text evidence="14">The sequence shown here is derived from an EMBL/GenBank/DDBJ whole genome shotgun (WGS) entry which is preliminary data.</text>
</comment>
<name>A0A7W8LMQ4_9SPIR</name>
<feature type="transmembrane region" description="Helical" evidence="12">
    <location>
        <begin position="20"/>
        <end position="41"/>
    </location>
</feature>
<keyword evidence="9" id="KW-0406">Ion transport</keyword>
<feature type="transmembrane region" description="Helical" evidence="12">
    <location>
        <begin position="217"/>
        <end position="242"/>
    </location>
</feature>
<dbReference type="GO" id="GO:0005249">
    <property type="term" value="F:voltage-gated potassium channel activity"/>
    <property type="evidence" value="ECO:0007669"/>
    <property type="project" value="InterPro"/>
</dbReference>
<keyword evidence="7" id="KW-0630">Potassium</keyword>
<sequence>MTLKQRIFDIIQVAEPDDKISKIFDIALISLILLNVCVVIADTFDVSEKTKIVFNFIEYVSVIIFTFEYILRVWTADLLYPNKRKVIAKIKYIFSFLAIIDLLAIMPFYLPFIISIDLRILRMLRIIRLFRIFKINRYTDALTKIFTVFKIKKHELLSSIFVVLLLMIVAAVLMFNIENSAQPQVFKNAFDALWWALATLTTVGYGDIYPITTLGKILSAIIALLGIGLVAVPTGIISAGFVESITNEKEEKHFKYCPYCGEKLD</sequence>
<evidence type="ECO:0000256" key="6">
    <source>
        <dbReference type="ARBA" id="ARBA00022882"/>
    </source>
</evidence>
<evidence type="ECO:0000256" key="10">
    <source>
        <dbReference type="ARBA" id="ARBA00023136"/>
    </source>
</evidence>
<feature type="domain" description="Ion transport" evidence="13">
    <location>
        <begin position="22"/>
        <end position="243"/>
    </location>
</feature>
<evidence type="ECO:0000256" key="2">
    <source>
        <dbReference type="ARBA" id="ARBA00022448"/>
    </source>
</evidence>
<evidence type="ECO:0000256" key="3">
    <source>
        <dbReference type="ARBA" id="ARBA00022538"/>
    </source>
</evidence>
<keyword evidence="2" id="KW-0813">Transport</keyword>
<evidence type="ECO:0000256" key="8">
    <source>
        <dbReference type="ARBA" id="ARBA00022989"/>
    </source>
</evidence>
<dbReference type="Gene3D" id="1.10.287.70">
    <property type="match status" value="1"/>
</dbReference>
<evidence type="ECO:0000256" key="12">
    <source>
        <dbReference type="SAM" id="Phobius"/>
    </source>
</evidence>
<dbReference type="PRINTS" id="PR00169">
    <property type="entry name" value="KCHANNEL"/>
</dbReference>
<accession>A0A7W8LMQ4</accession>
<dbReference type="Pfam" id="PF00520">
    <property type="entry name" value="Ion_trans"/>
    <property type="match status" value="1"/>
</dbReference>
<feature type="transmembrane region" description="Helical" evidence="12">
    <location>
        <begin position="92"/>
        <end position="114"/>
    </location>
</feature>
<dbReference type="InterPro" id="IPR027359">
    <property type="entry name" value="Volt_channel_dom_sf"/>
</dbReference>
<organism evidence="14 15">
    <name type="scientific">Treponema ruminis</name>
    <dbReference type="NCBI Taxonomy" id="744515"/>
    <lineage>
        <taxon>Bacteria</taxon>
        <taxon>Pseudomonadati</taxon>
        <taxon>Spirochaetota</taxon>
        <taxon>Spirochaetia</taxon>
        <taxon>Spirochaetales</taxon>
        <taxon>Treponemataceae</taxon>
        <taxon>Treponema</taxon>
    </lineage>
</organism>
<evidence type="ECO:0000256" key="4">
    <source>
        <dbReference type="ARBA" id="ARBA00022692"/>
    </source>
</evidence>
<keyword evidence="3" id="KW-0633">Potassium transport</keyword>
<dbReference type="InterPro" id="IPR005821">
    <property type="entry name" value="Ion_trans_dom"/>
</dbReference>
<feature type="transmembrane region" description="Helical" evidence="12">
    <location>
        <begin position="189"/>
        <end position="211"/>
    </location>
</feature>
<keyword evidence="15" id="KW-1185">Reference proteome</keyword>
<evidence type="ECO:0000256" key="11">
    <source>
        <dbReference type="ARBA" id="ARBA00023303"/>
    </source>
</evidence>
<comment type="subcellular location">
    <subcellularLocation>
        <location evidence="1">Membrane</location>
        <topology evidence="1">Multi-pass membrane protein</topology>
    </subcellularLocation>
</comment>
<keyword evidence="5" id="KW-0631">Potassium channel</keyword>
<dbReference type="EMBL" id="JACHFQ010000006">
    <property type="protein sequence ID" value="MBB5226727.1"/>
    <property type="molecule type" value="Genomic_DNA"/>
</dbReference>
<proteinExistence type="predicted"/>
<evidence type="ECO:0000256" key="5">
    <source>
        <dbReference type="ARBA" id="ARBA00022826"/>
    </source>
</evidence>
<evidence type="ECO:0000313" key="15">
    <source>
        <dbReference type="Proteomes" id="UP000518887"/>
    </source>
</evidence>
<feature type="transmembrane region" description="Helical" evidence="12">
    <location>
        <begin position="53"/>
        <end position="71"/>
    </location>
</feature>
<dbReference type="GO" id="GO:0001508">
    <property type="term" value="P:action potential"/>
    <property type="evidence" value="ECO:0007669"/>
    <property type="project" value="TreeGrafter"/>
</dbReference>
<evidence type="ECO:0000259" key="13">
    <source>
        <dbReference type="Pfam" id="PF00520"/>
    </source>
</evidence>
<dbReference type="Proteomes" id="UP000518887">
    <property type="component" value="Unassembled WGS sequence"/>
</dbReference>
<evidence type="ECO:0000256" key="7">
    <source>
        <dbReference type="ARBA" id="ARBA00022958"/>
    </source>
</evidence>
<dbReference type="SUPFAM" id="SSF81324">
    <property type="entry name" value="Voltage-gated potassium channels"/>
    <property type="match status" value="1"/>
</dbReference>
<evidence type="ECO:0000256" key="9">
    <source>
        <dbReference type="ARBA" id="ARBA00023065"/>
    </source>
</evidence>
<keyword evidence="10 12" id="KW-0472">Membrane</keyword>
<keyword evidence="11 14" id="KW-0407">Ion channel</keyword>
<dbReference type="GO" id="GO:0008076">
    <property type="term" value="C:voltage-gated potassium channel complex"/>
    <property type="evidence" value="ECO:0007669"/>
    <property type="project" value="InterPro"/>
</dbReference>
<keyword evidence="8 12" id="KW-1133">Transmembrane helix</keyword>
<dbReference type="RefSeq" id="WP_184660250.1">
    <property type="nucleotide sequence ID" value="NZ_CP031518.1"/>
</dbReference>
<evidence type="ECO:0000313" key="14">
    <source>
        <dbReference type="EMBL" id="MBB5226727.1"/>
    </source>
</evidence>
<keyword evidence="6" id="KW-0851">Voltage-gated channel</keyword>
<protein>
    <submittedName>
        <fullName evidence="14">Voltage-gated potassium channel</fullName>
    </submittedName>
</protein>
<reference evidence="14 15" key="1">
    <citation type="submission" date="2020-08" db="EMBL/GenBank/DDBJ databases">
        <title>Genomic Encyclopedia of Type Strains, Phase IV (KMG-IV): sequencing the most valuable type-strain genomes for metagenomic binning, comparative biology and taxonomic classification.</title>
        <authorList>
            <person name="Goeker M."/>
        </authorList>
    </citation>
    <scope>NUCLEOTIDE SEQUENCE [LARGE SCALE GENOMIC DNA]</scope>
    <source>
        <strain evidence="14 15">DSM 103462</strain>
    </source>
</reference>
<dbReference type="InterPro" id="IPR028325">
    <property type="entry name" value="VG_K_chnl"/>
</dbReference>
<keyword evidence="4 12" id="KW-0812">Transmembrane</keyword>
<dbReference type="PANTHER" id="PTHR11537:SF254">
    <property type="entry name" value="POTASSIUM VOLTAGE-GATED CHANNEL PROTEIN SHAB"/>
    <property type="match status" value="1"/>
</dbReference>
<dbReference type="Gene3D" id="1.20.120.350">
    <property type="entry name" value="Voltage-gated potassium channels. Chain C"/>
    <property type="match status" value="1"/>
</dbReference>
<feature type="transmembrane region" description="Helical" evidence="12">
    <location>
        <begin position="156"/>
        <end position="177"/>
    </location>
</feature>
<dbReference type="PANTHER" id="PTHR11537">
    <property type="entry name" value="VOLTAGE-GATED POTASSIUM CHANNEL"/>
    <property type="match status" value="1"/>
</dbReference>